<dbReference type="HOGENOM" id="CLU_1822946_0_0_12"/>
<dbReference type="InterPro" id="IPR016187">
    <property type="entry name" value="CTDL_fold"/>
</dbReference>
<evidence type="ECO:0000313" key="2">
    <source>
        <dbReference type="Proteomes" id="UP000001847"/>
    </source>
</evidence>
<organism evidence="1 2">
    <name type="scientific">Leptospira biflexa serovar Patoc (strain Patoc 1 / ATCC 23582 / Paris)</name>
    <dbReference type="NCBI Taxonomy" id="456481"/>
    <lineage>
        <taxon>Bacteria</taxon>
        <taxon>Pseudomonadati</taxon>
        <taxon>Spirochaetota</taxon>
        <taxon>Spirochaetia</taxon>
        <taxon>Leptospirales</taxon>
        <taxon>Leptospiraceae</taxon>
        <taxon>Leptospira</taxon>
    </lineage>
</organism>
<accession>B0SNR7</accession>
<protein>
    <submittedName>
        <fullName evidence="1">Uncharacterized protein</fullName>
    </submittedName>
</protein>
<dbReference type="OrthoDB" id="9911790at2"/>
<proteinExistence type="predicted"/>
<sequence length="141" mass="16138">MIYSIMMAHKFLIQIIDKTLILVYLSISLSFLFVSCVTQDADKKADAISNPNPEFEVVAGIEFSQKFLYRPWTDAQSFCLSQNLKLPSREQLLAVYHLQKYFPGDGYENSSYWTNEKNIFVYGGNALNGNDETRSSVRCVK</sequence>
<evidence type="ECO:0000313" key="1">
    <source>
        <dbReference type="EMBL" id="ABZ97348.1"/>
    </source>
</evidence>
<name>B0SNR7_LEPBP</name>
<reference evidence="1 2" key="1">
    <citation type="journal article" date="2008" name="PLoS ONE">
        <title>Genome sequence of the saprophyte Leptospira biflexa provides insights into the evolution of Leptospira and the pathogenesis of leptospirosis.</title>
        <authorList>
            <person name="Picardeau M."/>
            <person name="Bulach D.M."/>
            <person name="Bouchier C."/>
            <person name="Zuerner R.L."/>
            <person name="Zidane N."/>
            <person name="Wilson P.J."/>
            <person name="Creno S."/>
            <person name="Kuczek E.S."/>
            <person name="Bommezzadri S."/>
            <person name="Davis J.C."/>
            <person name="McGrath A."/>
            <person name="Johnson M.J."/>
            <person name="Boursaux-Eude C."/>
            <person name="Seemann T."/>
            <person name="Rouy Z."/>
            <person name="Coppel R.L."/>
            <person name="Rood J.I."/>
            <person name="Lajus A."/>
            <person name="Davies J.K."/>
            <person name="Medigue C."/>
            <person name="Adler B."/>
        </authorList>
    </citation>
    <scope>NUCLEOTIDE SEQUENCE [LARGE SCALE GENOMIC DNA]</scope>
    <source>
        <strain evidence="2">Patoc 1 / ATCC 23582 / Paris</strain>
    </source>
</reference>
<dbReference type="KEGG" id="lbi:LEPBI_I1235"/>
<gene>
    <name evidence="1" type="ordered locus">LEPBI_I1235</name>
</gene>
<dbReference type="STRING" id="456481.LEPBI_I1235"/>
<dbReference type="SUPFAM" id="SSF56436">
    <property type="entry name" value="C-type lectin-like"/>
    <property type="match status" value="1"/>
</dbReference>
<keyword evidence="2" id="KW-1185">Reference proteome</keyword>
<dbReference type="EMBL" id="CP000786">
    <property type="protein sequence ID" value="ABZ97348.1"/>
    <property type="molecule type" value="Genomic_DNA"/>
</dbReference>
<dbReference type="RefSeq" id="WP_012388229.1">
    <property type="nucleotide sequence ID" value="NC_010602.1"/>
</dbReference>
<dbReference type="AlphaFoldDB" id="B0SNR7"/>
<dbReference type="Proteomes" id="UP000001847">
    <property type="component" value="Chromosome I"/>
</dbReference>
<dbReference type="BioCyc" id="LBIF456481:LEPBI_RS06045-MONOMER"/>